<dbReference type="SMART" id="SM00448">
    <property type="entry name" value="REC"/>
    <property type="match status" value="1"/>
</dbReference>
<evidence type="ECO:0000313" key="4">
    <source>
        <dbReference type="EMBL" id="MBF9239626.1"/>
    </source>
</evidence>
<feature type="modified residue" description="4-aspartylphosphate" evidence="1">
    <location>
        <position position="53"/>
    </location>
</feature>
<dbReference type="InterPro" id="IPR007492">
    <property type="entry name" value="LytTR_DNA-bd_dom"/>
</dbReference>
<comment type="caution">
    <text evidence="4">The sequence shown here is derived from an EMBL/GenBank/DDBJ whole genome shotgun (WGS) entry which is preliminary data.</text>
</comment>
<evidence type="ECO:0000313" key="5">
    <source>
        <dbReference type="Proteomes" id="UP000597617"/>
    </source>
</evidence>
<evidence type="ECO:0000256" key="1">
    <source>
        <dbReference type="PROSITE-ProRule" id="PRU00169"/>
    </source>
</evidence>
<accession>A0ABS0IMN3</accession>
<evidence type="ECO:0000259" key="2">
    <source>
        <dbReference type="PROSITE" id="PS50110"/>
    </source>
</evidence>
<evidence type="ECO:0000259" key="3">
    <source>
        <dbReference type="PROSITE" id="PS50930"/>
    </source>
</evidence>
<dbReference type="Pfam" id="PF04397">
    <property type="entry name" value="LytTR"/>
    <property type="match status" value="1"/>
</dbReference>
<dbReference type="RefSeq" id="WP_196283977.1">
    <property type="nucleotide sequence ID" value="NZ_JADQDQ010000015.1"/>
</dbReference>
<dbReference type="PROSITE" id="PS50930">
    <property type="entry name" value="HTH_LYTTR"/>
    <property type="match status" value="1"/>
</dbReference>
<dbReference type="SMART" id="SM00850">
    <property type="entry name" value="LytTR"/>
    <property type="match status" value="1"/>
</dbReference>
<feature type="domain" description="Response regulatory" evidence="2">
    <location>
        <begin position="2"/>
        <end position="113"/>
    </location>
</feature>
<dbReference type="PANTHER" id="PTHR37299">
    <property type="entry name" value="TRANSCRIPTIONAL REGULATOR-RELATED"/>
    <property type="match status" value="1"/>
</dbReference>
<reference evidence="4 5" key="1">
    <citation type="submission" date="2020-11" db="EMBL/GenBank/DDBJ databases">
        <authorList>
            <person name="Kim M.K."/>
        </authorList>
    </citation>
    <scope>NUCLEOTIDE SEQUENCE [LARGE SCALE GENOMIC DNA]</scope>
    <source>
        <strain evidence="4 5">BT683</strain>
    </source>
</reference>
<dbReference type="InterPro" id="IPR046947">
    <property type="entry name" value="LytR-like"/>
</dbReference>
<dbReference type="InterPro" id="IPR001789">
    <property type="entry name" value="Sig_transdc_resp-reg_receiver"/>
</dbReference>
<dbReference type="Proteomes" id="UP000597617">
    <property type="component" value="Unassembled WGS sequence"/>
</dbReference>
<dbReference type="SUPFAM" id="SSF52172">
    <property type="entry name" value="CheY-like"/>
    <property type="match status" value="1"/>
</dbReference>
<proteinExistence type="predicted"/>
<protein>
    <submittedName>
        <fullName evidence="4">Response regulator transcription factor</fullName>
    </submittedName>
</protein>
<dbReference type="PROSITE" id="PS50110">
    <property type="entry name" value="RESPONSE_REGULATORY"/>
    <property type="match status" value="1"/>
</dbReference>
<dbReference type="EMBL" id="JADQDQ010000015">
    <property type="protein sequence ID" value="MBF9239626.1"/>
    <property type="molecule type" value="Genomic_DNA"/>
</dbReference>
<name>A0ABS0IMN3_9BACT</name>
<dbReference type="InterPro" id="IPR011006">
    <property type="entry name" value="CheY-like_superfamily"/>
</dbReference>
<sequence length="233" mass="26388">MNAIVLDDEPVALDVIRQLVAEVPFVRVARYFTSPFDAAGFLQQNSIDLLFLDIKMPGISGVDLLKTLSRPPLVIFTTAHSEHAVHSFELNALDYLLKPFSQARFLQACNRAQEQYKLKNAPSRDVVPTFVFVKSGSQQVRVELSEVLYAESVGNYVQFVLTTQRVVSRLTMNEAMALLPSSVFLRVHRSFVVAKQQVTKADRRSVWVQRHELPIGATYAQEVDDFIQLHRIN</sequence>
<dbReference type="PANTHER" id="PTHR37299:SF1">
    <property type="entry name" value="STAGE 0 SPORULATION PROTEIN A HOMOLOG"/>
    <property type="match status" value="1"/>
</dbReference>
<keyword evidence="5" id="KW-1185">Reference proteome</keyword>
<dbReference type="Gene3D" id="2.40.50.1020">
    <property type="entry name" value="LytTr DNA-binding domain"/>
    <property type="match status" value="1"/>
</dbReference>
<organism evidence="4 5">
    <name type="scientific">Hymenobacter jeongseonensis</name>
    <dbReference type="NCBI Taxonomy" id="2791027"/>
    <lineage>
        <taxon>Bacteria</taxon>
        <taxon>Pseudomonadati</taxon>
        <taxon>Bacteroidota</taxon>
        <taxon>Cytophagia</taxon>
        <taxon>Cytophagales</taxon>
        <taxon>Hymenobacteraceae</taxon>
        <taxon>Hymenobacter</taxon>
    </lineage>
</organism>
<dbReference type="Pfam" id="PF00072">
    <property type="entry name" value="Response_reg"/>
    <property type="match status" value="1"/>
</dbReference>
<dbReference type="Gene3D" id="3.40.50.2300">
    <property type="match status" value="1"/>
</dbReference>
<gene>
    <name evidence="4" type="ORF">I2I05_19695</name>
</gene>
<keyword evidence="1" id="KW-0597">Phosphoprotein</keyword>
<feature type="domain" description="HTH LytTR-type" evidence="3">
    <location>
        <begin position="133"/>
        <end position="203"/>
    </location>
</feature>